<feature type="transmembrane region" description="Helical" evidence="5">
    <location>
        <begin position="170"/>
        <end position="189"/>
    </location>
</feature>
<proteinExistence type="predicted"/>
<protein>
    <submittedName>
        <fullName evidence="7">MFS transporter</fullName>
    </submittedName>
</protein>
<feature type="transmembrane region" description="Helical" evidence="5">
    <location>
        <begin position="46"/>
        <end position="69"/>
    </location>
</feature>
<dbReference type="Pfam" id="PF07690">
    <property type="entry name" value="MFS_1"/>
    <property type="match status" value="1"/>
</dbReference>
<dbReference type="PANTHER" id="PTHR23527:SF1">
    <property type="entry name" value="BLL3282 PROTEIN"/>
    <property type="match status" value="1"/>
</dbReference>
<evidence type="ECO:0000256" key="3">
    <source>
        <dbReference type="ARBA" id="ARBA00022989"/>
    </source>
</evidence>
<keyword evidence="3 5" id="KW-1133">Transmembrane helix</keyword>
<dbReference type="Gene3D" id="1.20.1250.20">
    <property type="entry name" value="MFS general substrate transporter like domains"/>
    <property type="match status" value="1"/>
</dbReference>
<dbReference type="InterPro" id="IPR020846">
    <property type="entry name" value="MFS_dom"/>
</dbReference>
<evidence type="ECO:0000256" key="2">
    <source>
        <dbReference type="ARBA" id="ARBA00022692"/>
    </source>
</evidence>
<keyword evidence="4 5" id="KW-0472">Membrane</keyword>
<feature type="transmembrane region" description="Helical" evidence="5">
    <location>
        <begin position="101"/>
        <end position="120"/>
    </location>
</feature>
<evidence type="ECO:0000256" key="1">
    <source>
        <dbReference type="ARBA" id="ARBA00004651"/>
    </source>
</evidence>
<evidence type="ECO:0000313" key="7">
    <source>
        <dbReference type="EMBL" id="WRL63565.1"/>
    </source>
</evidence>
<feature type="transmembrane region" description="Helical" evidence="5">
    <location>
        <begin position="76"/>
        <end position="95"/>
    </location>
</feature>
<name>A0ABZ1B3D2_9ACTN</name>
<evidence type="ECO:0000256" key="4">
    <source>
        <dbReference type="ARBA" id="ARBA00023136"/>
    </source>
</evidence>
<dbReference type="Proteomes" id="UP001324287">
    <property type="component" value="Chromosome"/>
</dbReference>
<dbReference type="InterPro" id="IPR036259">
    <property type="entry name" value="MFS_trans_sf"/>
</dbReference>
<evidence type="ECO:0000259" key="6">
    <source>
        <dbReference type="PROSITE" id="PS50850"/>
    </source>
</evidence>
<evidence type="ECO:0000313" key="8">
    <source>
        <dbReference type="Proteomes" id="UP001324287"/>
    </source>
</evidence>
<dbReference type="InterPro" id="IPR052952">
    <property type="entry name" value="MFS-Transporter"/>
</dbReference>
<dbReference type="RefSeq" id="WP_324274900.1">
    <property type="nucleotide sequence ID" value="NZ_CP141261.1"/>
</dbReference>
<accession>A0ABZ1B3D2</accession>
<comment type="subcellular location">
    <subcellularLocation>
        <location evidence="1">Cell membrane</location>
        <topology evidence="1">Multi-pass membrane protein</topology>
    </subcellularLocation>
</comment>
<feature type="transmembrane region" description="Helical" evidence="5">
    <location>
        <begin position="141"/>
        <end position="164"/>
    </location>
</feature>
<evidence type="ECO:0000256" key="5">
    <source>
        <dbReference type="SAM" id="Phobius"/>
    </source>
</evidence>
<dbReference type="PANTHER" id="PTHR23527">
    <property type="entry name" value="BLL3282 PROTEIN"/>
    <property type="match status" value="1"/>
</dbReference>
<gene>
    <name evidence="7" type="ORF">U6N30_28420</name>
</gene>
<dbReference type="EMBL" id="CP141261">
    <property type="protein sequence ID" value="WRL63565.1"/>
    <property type="molecule type" value="Genomic_DNA"/>
</dbReference>
<feature type="domain" description="Major facilitator superfamily (MFS) profile" evidence="6">
    <location>
        <begin position="15"/>
        <end position="222"/>
    </location>
</feature>
<dbReference type="InterPro" id="IPR011701">
    <property type="entry name" value="MFS"/>
</dbReference>
<feature type="transmembrane region" description="Helical" evidence="5">
    <location>
        <begin position="12"/>
        <end position="34"/>
    </location>
</feature>
<sequence>MADRSLLDRRRGVNAVGAAASATTVGALPVYLVGALSVQIGRDLDLSSAAIGTIVATFWGTSALFSVAAGRFGDLVGVRTGLGLCAVLASLSLMGTAVLGWSAWWLASTLAVAGVANAAAHPYSNMLLTQAVPTRRRGLAFGIKQAAIPLATLLAGLAVPALAVTVGWRWAFVSAAVLALLPLLMLRGVDRGRQHRRPMASRRAHRPAPLPPCCADSCASRL</sequence>
<dbReference type="SUPFAM" id="SSF103473">
    <property type="entry name" value="MFS general substrate transporter"/>
    <property type="match status" value="1"/>
</dbReference>
<dbReference type="PROSITE" id="PS50850">
    <property type="entry name" value="MFS"/>
    <property type="match status" value="1"/>
</dbReference>
<keyword evidence="8" id="KW-1185">Reference proteome</keyword>
<keyword evidence="2 5" id="KW-0812">Transmembrane</keyword>
<reference evidence="7 8" key="1">
    <citation type="submission" date="2023-12" db="EMBL/GenBank/DDBJ databases">
        <title>Blastococcus brunescens sp. nov., an actonobacterium isolated from sandstone collected in sahara desert.</title>
        <authorList>
            <person name="Gtari M."/>
            <person name="Ghodhbane F."/>
        </authorList>
    </citation>
    <scope>NUCLEOTIDE SEQUENCE [LARGE SCALE GENOMIC DNA]</scope>
    <source>
        <strain evidence="7 8">BMG 8361</strain>
    </source>
</reference>
<organism evidence="7 8">
    <name type="scientific">Blastococcus brunescens</name>
    <dbReference type="NCBI Taxonomy" id="1564165"/>
    <lineage>
        <taxon>Bacteria</taxon>
        <taxon>Bacillati</taxon>
        <taxon>Actinomycetota</taxon>
        <taxon>Actinomycetes</taxon>
        <taxon>Geodermatophilales</taxon>
        <taxon>Geodermatophilaceae</taxon>
        <taxon>Blastococcus</taxon>
    </lineage>
</organism>